<dbReference type="AlphaFoldDB" id="A0A0D0FWZ5"/>
<reference evidence="1 2" key="1">
    <citation type="submission" date="2015-01" db="EMBL/GenBank/DDBJ databases">
        <title>Draft genome sequence of Pedobacter sp. NL19 isolated from sludge of an effluent treatment pond in an abandoned uranium mine.</title>
        <authorList>
            <person name="Santos T."/>
            <person name="Caetano T."/>
            <person name="Covas C."/>
            <person name="Cruz A."/>
            <person name="Mendo S."/>
        </authorList>
    </citation>
    <scope>NUCLEOTIDE SEQUENCE [LARGE SCALE GENOMIC DNA]</scope>
    <source>
        <strain evidence="1 2">NL19</strain>
    </source>
</reference>
<dbReference type="Proteomes" id="UP000032049">
    <property type="component" value="Unassembled WGS sequence"/>
</dbReference>
<name>A0A0D0FWZ5_9SPHI</name>
<comment type="caution">
    <text evidence="1">The sequence shown here is derived from an EMBL/GenBank/DDBJ whole genome shotgun (WGS) entry which is preliminary data.</text>
</comment>
<evidence type="ECO:0000313" key="1">
    <source>
        <dbReference type="EMBL" id="KIO77039.1"/>
    </source>
</evidence>
<gene>
    <name evidence="1" type="ORF">TH53_11780</name>
</gene>
<dbReference type="EMBL" id="JXRA01000048">
    <property type="protein sequence ID" value="KIO77039.1"/>
    <property type="molecule type" value="Genomic_DNA"/>
</dbReference>
<keyword evidence="2" id="KW-1185">Reference proteome</keyword>
<dbReference type="OrthoDB" id="1288644at2"/>
<dbReference type="RefSeq" id="WP_041882200.1">
    <property type="nucleotide sequence ID" value="NZ_CP157278.1"/>
</dbReference>
<accession>A0A0D0FWZ5</accession>
<sequence>MEEIDTAVVNASNRVKKIKNKAVVSWTKKMLSGYFTTNNRSSILDNKDFVKSVDEKAEITAWIPSTEQSLIDFMPASVLKGINVFRGYGSANVKLYLEKDAIRIGSSLTLSDEMASAFTKINKRKVNRKFLNYVNEDKLIGYMAYAMDSKAYLEEYPKLMNKMYGSVYKDEVGMATDLFALLLDEEAVSKVIKGDGLFIFNGLTQKEVTYKSYEYNEDNFEKDTVTKTKKETIPDFLLMVSTEDTRLLSKLIAYGVKKKVVTAMQNYYELSIPKSPMAVYFAIHNGIIFFGSDAKEIEQIVSNKYQAKVSSKHKNELLKNNFAAYFSARKLAGKIPSEEIGSPEKIEKTNKVLNSLGDIYIKSGPVKGNVFSGEMSMDIPAKEQNALKYLFSIIEDVEKK</sequence>
<organism evidence="1 2">
    <name type="scientific">Pedobacter lusitanus</name>
    <dbReference type="NCBI Taxonomy" id="1503925"/>
    <lineage>
        <taxon>Bacteria</taxon>
        <taxon>Pseudomonadati</taxon>
        <taxon>Bacteroidota</taxon>
        <taxon>Sphingobacteriia</taxon>
        <taxon>Sphingobacteriales</taxon>
        <taxon>Sphingobacteriaceae</taxon>
        <taxon>Pedobacter</taxon>
    </lineage>
</organism>
<protein>
    <submittedName>
        <fullName evidence="1">Contig48, whole genome shotgun sequence</fullName>
    </submittedName>
</protein>
<evidence type="ECO:0000313" key="2">
    <source>
        <dbReference type="Proteomes" id="UP000032049"/>
    </source>
</evidence>
<proteinExistence type="predicted"/>
<dbReference type="STRING" id="1503925.TH53_11780"/>